<proteinExistence type="predicted"/>
<dbReference type="AlphaFoldDB" id="A0AAD9DSW9"/>
<sequence>MILSSLEGFRFGSPAVHVSVVSCMEILSGAEINVNWKSPGLNPVENFWDVREKTLRSDPNLPSSIQDLREKFMQLWTEINVDIAEVCGNDATANACRNQS</sequence>
<evidence type="ECO:0000313" key="1">
    <source>
        <dbReference type="EMBL" id="KAK1792796.1"/>
    </source>
</evidence>
<organism evidence="1 2">
    <name type="scientific">Electrophorus voltai</name>
    <dbReference type="NCBI Taxonomy" id="2609070"/>
    <lineage>
        <taxon>Eukaryota</taxon>
        <taxon>Metazoa</taxon>
        <taxon>Chordata</taxon>
        <taxon>Craniata</taxon>
        <taxon>Vertebrata</taxon>
        <taxon>Euteleostomi</taxon>
        <taxon>Actinopterygii</taxon>
        <taxon>Neopterygii</taxon>
        <taxon>Teleostei</taxon>
        <taxon>Ostariophysi</taxon>
        <taxon>Gymnotiformes</taxon>
        <taxon>Gymnotoidei</taxon>
        <taxon>Gymnotidae</taxon>
        <taxon>Electrophorus</taxon>
    </lineage>
</organism>
<evidence type="ECO:0008006" key="3">
    <source>
        <dbReference type="Google" id="ProtNLM"/>
    </source>
</evidence>
<evidence type="ECO:0000313" key="2">
    <source>
        <dbReference type="Proteomes" id="UP001239994"/>
    </source>
</evidence>
<keyword evidence="2" id="KW-1185">Reference proteome</keyword>
<gene>
    <name evidence="1" type="ORF">P4O66_012704</name>
</gene>
<dbReference type="Proteomes" id="UP001239994">
    <property type="component" value="Unassembled WGS sequence"/>
</dbReference>
<comment type="caution">
    <text evidence="1">The sequence shown here is derived from an EMBL/GenBank/DDBJ whole genome shotgun (WGS) entry which is preliminary data.</text>
</comment>
<dbReference type="EMBL" id="JAROKS010000019">
    <property type="protein sequence ID" value="KAK1792796.1"/>
    <property type="molecule type" value="Genomic_DNA"/>
</dbReference>
<reference evidence="1" key="1">
    <citation type="submission" date="2023-03" db="EMBL/GenBank/DDBJ databases">
        <title>Electrophorus voltai genome.</title>
        <authorList>
            <person name="Bian C."/>
        </authorList>
    </citation>
    <scope>NUCLEOTIDE SEQUENCE</scope>
    <source>
        <strain evidence="1">CB-2022</strain>
        <tissue evidence="1">Muscle</tissue>
    </source>
</reference>
<name>A0AAD9DSW9_9TELE</name>
<protein>
    <recommendedName>
        <fullName evidence="3">Tc1-like transposase DDE domain-containing protein</fullName>
    </recommendedName>
</protein>
<accession>A0AAD9DSW9</accession>